<dbReference type="SUPFAM" id="SSF51126">
    <property type="entry name" value="Pectin lyase-like"/>
    <property type="match status" value="1"/>
</dbReference>
<dbReference type="InterPro" id="IPR012334">
    <property type="entry name" value="Pectin_lyas_fold"/>
</dbReference>
<feature type="signal peptide" evidence="10">
    <location>
        <begin position="1"/>
        <end position="17"/>
    </location>
</feature>
<keyword evidence="10" id="KW-0732">Signal</keyword>
<name>A0AAN9IEQ7_CROPI</name>
<dbReference type="Proteomes" id="UP001372338">
    <property type="component" value="Unassembled WGS sequence"/>
</dbReference>
<dbReference type="AlphaFoldDB" id="A0AAN9IEQ7"/>
<organism evidence="11 12">
    <name type="scientific">Crotalaria pallida</name>
    <name type="common">Smooth rattlebox</name>
    <name type="synonym">Crotalaria striata</name>
    <dbReference type="NCBI Taxonomy" id="3830"/>
    <lineage>
        <taxon>Eukaryota</taxon>
        <taxon>Viridiplantae</taxon>
        <taxon>Streptophyta</taxon>
        <taxon>Embryophyta</taxon>
        <taxon>Tracheophyta</taxon>
        <taxon>Spermatophyta</taxon>
        <taxon>Magnoliopsida</taxon>
        <taxon>eudicotyledons</taxon>
        <taxon>Gunneridae</taxon>
        <taxon>Pentapetalae</taxon>
        <taxon>rosids</taxon>
        <taxon>fabids</taxon>
        <taxon>Fabales</taxon>
        <taxon>Fabaceae</taxon>
        <taxon>Papilionoideae</taxon>
        <taxon>50 kb inversion clade</taxon>
        <taxon>genistoids sensu lato</taxon>
        <taxon>core genistoids</taxon>
        <taxon>Crotalarieae</taxon>
        <taxon>Crotalaria</taxon>
    </lineage>
</organism>
<evidence type="ECO:0000256" key="3">
    <source>
        <dbReference type="ARBA" id="ARBA00022512"/>
    </source>
</evidence>
<evidence type="ECO:0000256" key="9">
    <source>
        <dbReference type="RuleBase" id="RU361169"/>
    </source>
</evidence>
<accession>A0AAN9IEQ7</accession>
<evidence type="ECO:0000256" key="10">
    <source>
        <dbReference type="SAM" id="SignalP"/>
    </source>
</evidence>
<dbReference type="GO" id="GO:0071555">
    <property type="term" value="P:cell wall organization"/>
    <property type="evidence" value="ECO:0007669"/>
    <property type="project" value="UniProtKB-KW"/>
</dbReference>
<reference evidence="11 12" key="1">
    <citation type="submission" date="2024-01" db="EMBL/GenBank/DDBJ databases">
        <title>The genomes of 5 underutilized Papilionoideae crops provide insights into root nodulation and disease resistanc.</title>
        <authorList>
            <person name="Yuan L."/>
        </authorList>
    </citation>
    <scope>NUCLEOTIDE SEQUENCE [LARGE SCALE GENOMIC DNA]</scope>
    <source>
        <strain evidence="11">ZHUSHIDOU_FW_LH</strain>
        <tissue evidence="11">Leaf</tissue>
    </source>
</reference>
<evidence type="ECO:0000313" key="12">
    <source>
        <dbReference type="Proteomes" id="UP001372338"/>
    </source>
</evidence>
<evidence type="ECO:0000256" key="7">
    <source>
        <dbReference type="ARBA" id="ARBA00023316"/>
    </source>
</evidence>
<dbReference type="SMART" id="SM00710">
    <property type="entry name" value="PbH1"/>
    <property type="match status" value="4"/>
</dbReference>
<dbReference type="GO" id="GO:0005975">
    <property type="term" value="P:carbohydrate metabolic process"/>
    <property type="evidence" value="ECO:0007669"/>
    <property type="project" value="InterPro"/>
</dbReference>
<sequence>MTRWIFVMCLLACVAVAQQNESKHFNVKDYGAIADGITDDSVAFLKAWNDTCKWNGNASVVIPLGTYMLNPIVFAGPCKGWTIFELRGVLKAPINGPYSDTTWINFRYINHLIVNGGGTLDGQGASVWGRKPVLMTMGFAFTNNSYVQQLHSVNSQNAHLTMFKCNNIVFSNLTITAPHDSPNTDGIKMAKSKGINITSVHIGTGDDCIAMLSGTNNVHISNVFCGPGHGISVGSLGSTVDLDVKDIFVKNCTFNGTSDGLRIKTWAKPLNHTIKAYNFAYEDIVIIDVQHPINIDQEYCPLHNCGNKVSSKVQISNIRYKNIHGSCNGTVPAYNIPHPAYSASLSY</sequence>
<dbReference type="InterPro" id="IPR006626">
    <property type="entry name" value="PbH1"/>
</dbReference>
<dbReference type="PROSITE" id="PS00502">
    <property type="entry name" value="POLYGALACTURONASE"/>
    <property type="match status" value="1"/>
</dbReference>
<dbReference type="InterPro" id="IPR000743">
    <property type="entry name" value="Glyco_hydro_28"/>
</dbReference>
<evidence type="ECO:0000256" key="6">
    <source>
        <dbReference type="ARBA" id="ARBA00023295"/>
    </source>
</evidence>
<dbReference type="PANTHER" id="PTHR31375">
    <property type="match status" value="1"/>
</dbReference>
<keyword evidence="3" id="KW-0134">Cell wall</keyword>
<feature type="chain" id="PRO_5042966060" evidence="10">
    <location>
        <begin position="18"/>
        <end position="347"/>
    </location>
</feature>
<gene>
    <name evidence="11" type="ORF">RIF29_15540</name>
</gene>
<keyword evidence="6 9" id="KW-0326">Glycosidase</keyword>
<dbReference type="InterPro" id="IPR011050">
    <property type="entry name" value="Pectin_lyase_fold/virulence"/>
</dbReference>
<feature type="active site" evidence="8">
    <location>
        <position position="229"/>
    </location>
</feature>
<dbReference type="Pfam" id="PF00295">
    <property type="entry name" value="Glyco_hydro_28"/>
    <property type="match status" value="1"/>
</dbReference>
<evidence type="ECO:0000256" key="8">
    <source>
        <dbReference type="PROSITE-ProRule" id="PRU10052"/>
    </source>
</evidence>
<evidence type="ECO:0000313" key="11">
    <source>
        <dbReference type="EMBL" id="KAK7274450.1"/>
    </source>
</evidence>
<keyword evidence="5 9" id="KW-0378">Hydrolase</keyword>
<keyword evidence="12" id="KW-1185">Reference proteome</keyword>
<proteinExistence type="inferred from homology"/>
<dbReference type="EMBL" id="JAYWIO010000003">
    <property type="protein sequence ID" value="KAK7274450.1"/>
    <property type="molecule type" value="Genomic_DNA"/>
</dbReference>
<keyword evidence="4" id="KW-0964">Secreted</keyword>
<dbReference type="GO" id="GO:0004650">
    <property type="term" value="F:polygalacturonase activity"/>
    <property type="evidence" value="ECO:0007669"/>
    <property type="project" value="InterPro"/>
</dbReference>
<comment type="caution">
    <text evidence="11">The sequence shown here is derived from an EMBL/GenBank/DDBJ whole genome shotgun (WGS) entry which is preliminary data.</text>
</comment>
<keyword evidence="7" id="KW-0961">Cell wall biogenesis/degradation</keyword>
<evidence type="ECO:0000256" key="5">
    <source>
        <dbReference type="ARBA" id="ARBA00022801"/>
    </source>
</evidence>
<evidence type="ECO:0000256" key="4">
    <source>
        <dbReference type="ARBA" id="ARBA00022525"/>
    </source>
</evidence>
<protein>
    <submittedName>
        <fullName evidence="11">Uncharacterized protein</fullName>
    </submittedName>
</protein>
<evidence type="ECO:0000256" key="1">
    <source>
        <dbReference type="ARBA" id="ARBA00004191"/>
    </source>
</evidence>
<comment type="subcellular location">
    <subcellularLocation>
        <location evidence="1">Secreted</location>
        <location evidence="1">Cell wall</location>
    </subcellularLocation>
</comment>
<comment type="similarity">
    <text evidence="2 9">Belongs to the glycosyl hydrolase 28 family.</text>
</comment>
<dbReference type="Gene3D" id="2.160.20.10">
    <property type="entry name" value="Single-stranded right-handed beta-helix, Pectin lyase-like"/>
    <property type="match status" value="1"/>
</dbReference>
<evidence type="ECO:0000256" key="2">
    <source>
        <dbReference type="ARBA" id="ARBA00008834"/>
    </source>
</evidence>